<evidence type="ECO:0000256" key="1">
    <source>
        <dbReference type="SAM" id="MobiDB-lite"/>
    </source>
</evidence>
<dbReference type="EMBL" id="JADNRY010000348">
    <property type="protein sequence ID" value="KAF9058812.1"/>
    <property type="molecule type" value="Genomic_DNA"/>
</dbReference>
<evidence type="ECO:0000313" key="4">
    <source>
        <dbReference type="Proteomes" id="UP000772434"/>
    </source>
</evidence>
<keyword evidence="2" id="KW-0732">Signal</keyword>
<proteinExistence type="predicted"/>
<feature type="region of interest" description="Disordered" evidence="1">
    <location>
        <begin position="100"/>
        <end position="122"/>
    </location>
</feature>
<organism evidence="3 4">
    <name type="scientific">Rhodocollybia butyracea</name>
    <dbReference type="NCBI Taxonomy" id="206335"/>
    <lineage>
        <taxon>Eukaryota</taxon>
        <taxon>Fungi</taxon>
        <taxon>Dikarya</taxon>
        <taxon>Basidiomycota</taxon>
        <taxon>Agaricomycotina</taxon>
        <taxon>Agaricomycetes</taxon>
        <taxon>Agaricomycetidae</taxon>
        <taxon>Agaricales</taxon>
        <taxon>Marasmiineae</taxon>
        <taxon>Omphalotaceae</taxon>
        <taxon>Rhodocollybia</taxon>
    </lineage>
</organism>
<name>A0A9P5P9P2_9AGAR</name>
<comment type="caution">
    <text evidence="3">The sequence shown here is derived from an EMBL/GenBank/DDBJ whole genome shotgun (WGS) entry which is preliminary data.</text>
</comment>
<evidence type="ECO:0000256" key="2">
    <source>
        <dbReference type="SAM" id="SignalP"/>
    </source>
</evidence>
<dbReference type="AlphaFoldDB" id="A0A9P5P9P2"/>
<reference evidence="3" key="1">
    <citation type="submission" date="2020-11" db="EMBL/GenBank/DDBJ databases">
        <authorList>
            <consortium name="DOE Joint Genome Institute"/>
            <person name="Ahrendt S."/>
            <person name="Riley R."/>
            <person name="Andreopoulos W."/>
            <person name="Labutti K."/>
            <person name="Pangilinan J."/>
            <person name="Ruiz-Duenas F.J."/>
            <person name="Barrasa J.M."/>
            <person name="Sanchez-Garcia M."/>
            <person name="Camarero S."/>
            <person name="Miyauchi S."/>
            <person name="Serrano A."/>
            <person name="Linde D."/>
            <person name="Babiker R."/>
            <person name="Drula E."/>
            <person name="Ayuso-Fernandez I."/>
            <person name="Pacheco R."/>
            <person name="Padilla G."/>
            <person name="Ferreira P."/>
            <person name="Barriuso J."/>
            <person name="Kellner H."/>
            <person name="Castanera R."/>
            <person name="Alfaro M."/>
            <person name="Ramirez L."/>
            <person name="Pisabarro A.G."/>
            <person name="Kuo A."/>
            <person name="Tritt A."/>
            <person name="Lipzen A."/>
            <person name="He G."/>
            <person name="Yan M."/>
            <person name="Ng V."/>
            <person name="Cullen D."/>
            <person name="Martin F."/>
            <person name="Rosso M.-N."/>
            <person name="Henrissat B."/>
            <person name="Hibbett D."/>
            <person name="Martinez A.T."/>
            <person name="Grigoriev I.V."/>
        </authorList>
    </citation>
    <scope>NUCLEOTIDE SEQUENCE</scope>
    <source>
        <strain evidence="3">AH 40177</strain>
    </source>
</reference>
<feature type="chain" id="PRO_5040358047" description="Secreted protein" evidence="2">
    <location>
        <begin position="30"/>
        <end position="122"/>
    </location>
</feature>
<sequence>MSGTAWLPLGASLVYSMCLFDWTLHPICGQVPWHLCLARLRLDQCHAHPCSCTPTLMKRWCSHPLLACFNLVTIISFFPMRPPSLLHFLLPKWNSMHSTRPLQPDSMHRNRSSVGRTSVSTA</sequence>
<gene>
    <name evidence="3" type="ORF">BDP27DRAFT_543269</name>
</gene>
<accession>A0A9P5P9P2</accession>
<evidence type="ECO:0008006" key="5">
    <source>
        <dbReference type="Google" id="ProtNLM"/>
    </source>
</evidence>
<keyword evidence="4" id="KW-1185">Reference proteome</keyword>
<dbReference type="Proteomes" id="UP000772434">
    <property type="component" value="Unassembled WGS sequence"/>
</dbReference>
<evidence type="ECO:0000313" key="3">
    <source>
        <dbReference type="EMBL" id="KAF9058812.1"/>
    </source>
</evidence>
<protein>
    <recommendedName>
        <fullName evidence="5">Secreted protein</fullName>
    </recommendedName>
</protein>
<feature type="signal peptide" evidence="2">
    <location>
        <begin position="1"/>
        <end position="29"/>
    </location>
</feature>
<feature type="compositionally biased region" description="Polar residues" evidence="1">
    <location>
        <begin position="112"/>
        <end position="122"/>
    </location>
</feature>